<dbReference type="Proteomes" id="UP000007564">
    <property type="component" value="Chromosome"/>
</dbReference>
<sequence>MAIHKRTRPYLASAVGAMLCAFAAPVCAQATYPSRPVSIVVQTPPGGPLDAAMRVVAKQLEQRFGNNASVIVENKPGANGLIATKFVAQSAPDGHTLLGVSVSHVANPSIHRNMPFDPLQELKGIAHLGVARNVFVASAVAPPRSIEEFVAWAKENPDKVTFGSGGVGSGGHLMAELIAQSTGIRMTHVAYKGGTAMLPDLVAGRVLFSVDTLKNMAPVVEAGSVRILGVTNAQRWPDLASVPTFVESGYPQVALNSWIGIVAPAKTPPEVMARLERELASIASLPEVREQFSGFGLSILPEPLVGEQFQAFMESEKAMWKKIADAADIKVD</sequence>
<evidence type="ECO:0000313" key="4">
    <source>
        <dbReference type="Proteomes" id="UP000007564"/>
    </source>
</evidence>
<dbReference type="OrthoDB" id="8678477at2"/>
<gene>
    <name evidence="3" type="ORF">BN112_4167</name>
</gene>
<dbReference type="Pfam" id="PF03401">
    <property type="entry name" value="TctC"/>
    <property type="match status" value="1"/>
</dbReference>
<dbReference type="InterPro" id="IPR005064">
    <property type="entry name" value="BUG"/>
</dbReference>
<name>A0A0C6P913_BORBO</name>
<dbReference type="PANTHER" id="PTHR42928">
    <property type="entry name" value="TRICARBOXYLATE-BINDING PROTEIN"/>
    <property type="match status" value="1"/>
</dbReference>
<comment type="similarity">
    <text evidence="1">Belongs to the UPF0065 (bug) family.</text>
</comment>
<evidence type="ECO:0000256" key="2">
    <source>
        <dbReference type="SAM" id="SignalP"/>
    </source>
</evidence>
<dbReference type="KEGG" id="bbh:BN112_4167"/>
<dbReference type="InterPro" id="IPR042100">
    <property type="entry name" value="Bug_dom1"/>
</dbReference>
<proteinExistence type="inferred from homology"/>
<dbReference type="AlphaFoldDB" id="A0A0C6P913"/>
<dbReference type="Gene3D" id="3.40.190.150">
    <property type="entry name" value="Bordetella uptake gene, domain 1"/>
    <property type="match status" value="1"/>
</dbReference>
<evidence type="ECO:0000256" key="1">
    <source>
        <dbReference type="ARBA" id="ARBA00006987"/>
    </source>
</evidence>
<feature type="chain" id="PRO_5002190095" evidence="2">
    <location>
        <begin position="29"/>
        <end position="332"/>
    </location>
</feature>
<dbReference type="Gene3D" id="3.40.190.10">
    <property type="entry name" value="Periplasmic binding protein-like II"/>
    <property type="match status" value="1"/>
</dbReference>
<dbReference type="EMBL" id="HE965806">
    <property type="protein sequence ID" value="CCJ56081.1"/>
    <property type="molecule type" value="Genomic_DNA"/>
</dbReference>
<feature type="signal peptide" evidence="2">
    <location>
        <begin position="1"/>
        <end position="28"/>
    </location>
</feature>
<keyword evidence="2" id="KW-0732">Signal</keyword>
<dbReference type="PANTHER" id="PTHR42928:SF5">
    <property type="entry name" value="BLR1237 PROTEIN"/>
    <property type="match status" value="1"/>
</dbReference>
<protein>
    <submittedName>
        <fullName evidence="3">Conserved hypothetical secreted protein</fullName>
    </submittedName>
</protein>
<reference evidence="3 4" key="1">
    <citation type="journal article" date="2012" name="BMC Genomics">
        <title>Comparative genomics of the classical Bordetella subspecies: the evolution and exchange of virulence-associated diversity amongst closely related pathogens.</title>
        <authorList>
            <person name="Park J."/>
            <person name="Zhang Y."/>
            <person name="Buboltz A.M."/>
            <person name="Zhang X."/>
            <person name="Schuster S.C."/>
            <person name="Ahuja U."/>
            <person name="Liu M."/>
            <person name="Miller J.F."/>
            <person name="Sebaihia M."/>
            <person name="Bentley S.D."/>
            <person name="Parkhill J."/>
            <person name="Harvill E.T."/>
        </authorList>
    </citation>
    <scope>NUCLEOTIDE SEQUENCE [LARGE SCALE GENOMIC DNA]</scope>
    <source>
        <strain evidence="3 4">253</strain>
    </source>
</reference>
<accession>A0A0C6P913</accession>
<dbReference type="HOGENOM" id="CLU_045683_0_1_4"/>
<evidence type="ECO:0000313" key="3">
    <source>
        <dbReference type="EMBL" id="CCJ56081.1"/>
    </source>
</evidence>
<dbReference type="PIRSF" id="PIRSF017082">
    <property type="entry name" value="YflP"/>
    <property type="match status" value="1"/>
</dbReference>
<dbReference type="CDD" id="cd07012">
    <property type="entry name" value="PBP2_Bug_TTT"/>
    <property type="match status" value="1"/>
</dbReference>
<organism evidence="3 4">
    <name type="scientific">Bordetella bronchiseptica 253</name>
    <dbReference type="NCBI Taxonomy" id="568707"/>
    <lineage>
        <taxon>Bacteria</taxon>
        <taxon>Pseudomonadati</taxon>
        <taxon>Pseudomonadota</taxon>
        <taxon>Betaproteobacteria</taxon>
        <taxon>Burkholderiales</taxon>
        <taxon>Alcaligenaceae</taxon>
        <taxon>Bordetella</taxon>
    </lineage>
</organism>
<dbReference type="RefSeq" id="WP_010927080.1">
    <property type="nucleotide sequence ID" value="NC_019382.1"/>
</dbReference>
<dbReference type="SUPFAM" id="SSF53850">
    <property type="entry name" value="Periplasmic binding protein-like II"/>
    <property type="match status" value="1"/>
</dbReference>